<accession>A0AAX6HZG3</accession>
<organism evidence="2 3">
    <name type="scientific">Iris pallida</name>
    <name type="common">Sweet iris</name>
    <dbReference type="NCBI Taxonomy" id="29817"/>
    <lineage>
        <taxon>Eukaryota</taxon>
        <taxon>Viridiplantae</taxon>
        <taxon>Streptophyta</taxon>
        <taxon>Embryophyta</taxon>
        <taxon>Tracheophyta</taxon>
        <taxon>Spermatophyta</taxon>
        <taxon>Magnoliopsida</taxon>
        <taxon>Liliopsida</taxon>
        <taxon>Asparagales</taxon>
        <taxon>Iridaceae</taxon>
        <taxon>Iridoideae</taxon>
        <taxon>Irideae</taxon>
        <taxon>Iris</taxon>
    </lineage>
</organism>
<evidence type="ECO:0000313" key="3">
    <source>
        <dbReference type="Proteomes" id="UP001140949"/>
    </source>
</evidence>
<feature type="region of interest" description="Disordered" evidence="1">
    <location>
        <begin position="174"/>
        <end position="194"/>
    </location>
</feature>
<reference evidence="2" key="2">
    <citation type="submission" date="2023-04" db="EMBL/GenBank/DDBJ databases">
        <authorList>
            <person name="Bruccoleri R.E."/>
            <person name="Oakeley E.J."/>
            <person name="Faust A.-M."/>
            <person name="Dessus-Babus S."/>
            <person name="Altorfer M."/>
            <person name="Burckhardt D."/>
            <person name="Oertli M."/>
            <person name="Naumann U."/>
            <person name="Petersen F."/>
            <person name="Wong J."/>
        </authorList>
    </citation>
    <scope>NUCLEOTIDE SEQUENCE</scope>
    <source>
        <strain evidence="2">GSM-AAB239-AS_SAM_17_03QT</strain>
        <tissue evidence="2">Leaf</tissue>
    </source>
</reference>
<name>A0AAX6HZG3_IRIPA</name>
<protein>
    <submittedName>
        <fullName evidence="2">Uncharacterized protein</fullName>
    </submittedName>
</protein>
<evidence type="ECO:0000313" key="2">
    <source>
        <dbReference type="EMBL" id="KAJ6846436.1"/>
    </source>
</evidence>
<reference evidence="2" key="1">
    <citation type="journal article" date="2023" name="GigaByte">
        <title>Genome assembly of the bearded iris, Iris pallida Lam.</title>
        <authorList>
            <person name="Bruccoleri R.E."/>
            <person name="Oakeley E.J."/>
            <person name="Faust A.M.E."/>
            <person name="Altorfer M."/>
            <person name="Dessus-Babus S."/>
            <person name="Burckhardt D."/>
            <person name="Oertli M."/>
            <person name="Naumann U."/>
            <person name="Petersen F."/>
            <person name="Wong J."/>
        </authorList>
    </citation>
    <scope>NUCLEOTIDE SEQUENCE</scope>
    <source>
        <strain evidence="2">GSM-AAB239-AS_SAM_17_03QT</strain>
    </source>
</reference>
<proteinExistence type="predicted"/>
<keyword evidence="3" id="KW-1185">Reference proteome</keyword>
<comment type="caution">
    <text evidence="2">The sequence shown here is derived from an EMBL/GenBank/DDBJ whole genome shotgun (WGS) entry which is preliminary data.</text>
</comment>
<sequence length="248" mass="27722">MSPPRLQRRLGNQVAPSKFEPTFRKLKSRLPRRHRQLRLAVASSSPDLASAATWRPDPPTSRLRAMLHSSVGPPCRPSSSGQRPARSRSPLQIWPFIGADLACRASFLRRSMIGGQIYGRPSLHDARSTSTSLDVTSTPIDRLLRDRASSCGALPFELVAAVYFASSCLRRVGSASPSSKRRPERSHPTATSVSGRLHGAGDCLDIAAFYFSLFFWRLYLRDSLLYIISLDRICLRLSLYFKTLDGYW</sequence>
<evidence type="ECO:0000256" key="1">
    <source>
        <dbReference type="SAM" id="MobiDB-lite"/>
    </source>
</evidence>
<dbReference type="EMBL" id="JANAVB010005598">
    <property type="protein sequence ID" value="KAJ6846436.1"/>
    <property type="molecule type" value="Genomic_DNA"/>
</dbReference>
<feature type="region of interest" description="Disordered" evidence="1">
    <location>
        <begin position="1"/>
        <end position="22"/>
    </location>
</feature>
<dbReference type="Proteomes" id="UP001140949">
    <property type="component" value="Unassembled WGS sequence"/>
</dbReference>
<gene>
    <name evidence="2" type="ORF">M6B38_280835</name>
</gene>
<dbReference type="AlphaFoldDB" id="A0AAX6HZG3"/>